<accession>A0A9D4K9F5</accession>
<protein>
    <submittedName>
        <fullName evidence="1">Uncharacterized protein</fullName>
    </submittedName>
</protein>
<sequence length="106" mass="12284">MPVYLRKNVSYTPPSLDKIPAEVEDDFMNDPDLQTDSLPQPYRMIDKTLRGLLDETWDVIAEREAERVAEANKVRPPQYVSSVQLDTVVPNTQHPEKQVWRFTLSI</sequence>
<gene>
    <name evidence="1" type="ORF">DPMN_108967</name>
</gene>
<evidence type="ECO:0000313" key="2">
    <source>
        <dbReference type="Proteomes" id="UP000828390"/>
    </source>
</evidence>
<reference evidence="1" key="2">
    <citation type="submission" date="2020-11" db="EMBL/GenBank/DDBJ databases">
        <authorList>
            <person name="McCartney M.A."/>
            <person name="Auch B."/>
            <person name="Kono T."/>
            <person name="Mallez S."/>
            <person name="Becker A."/>
            <person name="Gohl D.M."/>
            <person name="Silverstein K.A.T."/>
            <person name="Koren S."/>
            <person name="Bechman K.B."/>
            <person name="Herman A."/>
            <person name="Abrahante J.E."/>
            <person name="Garbe J."/>
        </authorList>
    </citation>
    <scope>NUCLEOTIDE SEQUENCE</scope>
    <source>
        <strain evidence="1">Duluth1</strain>
        <tissue evidence="1">Whole animal</tissue>
    </source>
</reference>
<name>A0A9D4K9F5_DREPO</name>
<proteinExistence type="predicted"/>
<dbReference type="Proteomes" id="UP000828390">
    <property type="component" value="Unassembled WGS sequence"/>
</dbReference>
<keyword evidence="2" id="KW-1185">Reference proteome</keyword>
<reference evidence="1" key="1">
    <citation type="journal article" date="2019" name="bioRxiv">
        <title>The Genome of the Zebra Mussel, Dreissena polymorpha: A Resource for Invasive Species Research.</title>
        <authorList>
            <person name="McCartney M.A."/>
            <person name="Auch B."/>
            <person name="Kono T."/>
            <person name="Mallez S."/>
            <person name="Zhang Y."/>
            <person name="Obille A."/>
            <person name="Becker A."/>
            <person name="Abrahante J.E."/>
            <person name="Garbe J."/>
            <person name="Badalamenti J.P."/>
            <person name="Herman A."/>
            <person name="Mangelson H."/>
            <person name="Liachko I."/>
            <person name="Sullivan S."/>
            <person name="Sone E.D."/>
            <person name="Koren S."/>
            <person name="Silverstein K.A.T."/>
            <person name="Beckman K.B."/>
            <person name="Gohl D.M."/>
        </authorList>
    </citation>
    <scope>NUCLEOTIDE SEQUENCE</scope>
    <source>
        <strain evidence="1">Duluth1</strain>
        <tissue evidence="1">Whole animal</tissue>
    </source>
</reference>
<evidence type="ECO:0000313" key="1">
    <source>
        <dbReference type="EMBL" id="KAH3835612.1"/>
    </source>
</evidence>
<dbReference type="AlphaFoldDB" id="A0A9D4K9F5"/>
<dbReference type="EMBL" id="JAIWYP010000004">
    <property type="protein sequence ID" value="KAH3835612.1"/>
    <property type="molecule type" value="Genomic_DNA"/>
</dbReference>
<comment type="caution">
    <text evidence="1">The sequence shown here is derived from an EMBL/GenBank/DDBJ whole genome shotgun (WGS) entry which is preliminary data.</text>
</comment>
<organism evidence="1 2">
    <name type="scientific">Dreissena polymorpha</name>
    <name type="common">Zebra mussel</name>
    <name type="synonym">Mytilus polymorpha</name>
    <dbReference type="NCBI Taxonomy" id="45954"/>
    <lineage>
        <taxon>Eukaryota</taxon>
        <taxon>Metazoa</taxon>
        <taxon>Spiralia</taxon>
        <taxon>Lophotrochozoa</taxon>
        <taxon>Mollusca</taxon>
        <taxon>Bivalvia</taxon>
        <taxon>Autobranchia</taxon>
        <taxon>Heteroconchia</taxon>
        <taxon>Euheterodonta</taxon>
        <taxon>Imparidentia</taxon>
        <taxon>Neoheterodontei</taxon>
        <taxon>Myida</taxon>
        <taxon>Dreissenoidea</taxon>
        <taxon>Dreissenidae</taxon>
        <taxon>Dreissena</taxon>
    </lineage>
</organism>